<dbReference type="InterPro" id="IPR025714">
    <property type="entry name" value="Methyltranfer_dom"/>
</dbReference>
<name>A0A1V4IWK0_9CLOT</name>
<dbReference type="SUPFAM" id="SSF53335">
    <property type="entry name" value="S-adenosyl-L-methionine-dependent methyltransferases"/>
    <property type="match status" value="1"/>
</dbReference>
<accession>A0A1V4IWK0</accession>
<dbReference type="CDD" id="cd02440">
    <property type="entry name" value="AdoMet_MTases"/>
    <property type="match status" value="1"/>
</dbReference>
<comment type="caution">
    <text evidence="2">The sequence shown here is derived from an EMBL/GenBank/DDBJ whole genome shotgun (WGS) entry which is preliminary data.</text>
</comment>
<sequence length="242" mass="27646">MSILEEKFNKISGGRILDVGTGDGYFISVITKLFKDYNEIIGIDNSKDAIQSLKKSNKQQNIQFINMSADKMTFEDNSMDTVCISNTLHHLPNYKQVLSEMLRVLKPNGFFIINEMFCDNQALKQLSHVYIHHLCAEMNMLAGTYHAKTFKRQAIIDIVKETGVKIEDIFEYSTAEEQKADVNEAEEKEILDSCFNSIDNYAEKLKGNKEFDNIKSKISSLKQNLYKVGFMNATELVILGRK</sequence>
<organism evidence="2 3">
    <name type="scientific">Clostridium oryzae</name>
    <dbReference type="NCBI Taxonomy" id="1450648"/>
    <lineage>
        <taxon>Bacteria</taxon>
        <taxon>Bacillati</taxon>
        <taxon>Bacillota</taxon>
        <taxon>Clostridia</taxon>
        <taxon>Eubacteriales</taxon>
        <taxon>Clostridiaceae</taxon>
        <taxon>Clostridium</taxon>
    </lineage>
</organism>
<keyword evidence="2" id="KW-0489">Methyltransferase</keyword>
<dbReference type="GO" id="GO:0008757">
    <property type="term" value="F:S-adenosylmethionine-dependent methyltransferase activity"/>
    <property type="evidence" value="ECO:0007669"/>
    <property type="project" value="InterPro"/>
</dbReference>
<dbReference type="AlphaFoldDB" id="A0A1V4IWK0"/>
<dbReference type="GO" id="GO:0043770">
    <property type="term" value="F:demethylmenaquinone methyltransferase activity"/>
    <property type="evidence" value="ECO:0007669"/>
    <property type="project" value="UniProtKB-EC"/>
</dbReference>
<evidence type="ECO:0000259" key="1">
    <source>
        <dbReference type="Pfam" id="PF13847"/>
    </source>
</evidence>
<keyword evidence="2" id="KW-0808">Transferase</keyword>
<dbReference type="OrthoDB" id="9808140at2"/>
<dbReference type="PANTHER" id="PTHR43591">
    <property type="entry name" value="METHYLTRANSFERASE"/>
    <property type="match status" value="1"/>
</dbReference>
<dbReference type="Pfam" id="PF13847">
    <property type="entry name" value="Methyltransf_31"/>
    <property type="match status" value="1"/>
</dbReference>
<dbReference type="EC" id="2.1.1.163" evidence="2"/>
<gene>
    <name evidence="2" type="primary">ubiE_2</name>
    <name evidence="2" type="ORF">CLORY_07550</name>
</gene>
<evidence type="ECO:0000313" key="2">
    <source>
        <dbReference type="EMBL" id="OPJ64190.1"/>
    </source>
</evidence>
<keyword evidence="3" id="KW-1185">Reference proteome</keyword>
<protein>
    <submittedName>
        <fullName evidence="2">Demethylmenaquinone methyltransferase</fullName>
        <ecNumber evidence="2">2.1.1.163</ecNumber>
    </submittedName>
</protein>
<dbReference type="EMBL" id="MZGV01000005">
    <property type="protein sequence ID" value="OPJ64190.1"/>
    <property type="molecule type" value="Genomic_DNA"/>
</dbReference>
<dbReference type="RefSeq" id="WP_079422193.1">
    <property type="nucleotide sequence ID" value="NZ_MZGV01000005.1"/>
</dbReference>
<evidence type="ECO:0000313" key="3">
    <source>
        <dbReference type="Proteomes" id="UP000190080"/>
    </source>
</evidence>
<dbReference type="Gene3D" id="3.40.50.150">
    <property type="entry name" value="Vaccinia Virus protein VP39"/>
    <property type="match status" value="1"/>
</dbReference>
<dbReference type="GO" id="GO:0032259">
    <property type="term" value="P:methylation"/>
    <property type="evidence" value="ECO:0007669"/>
    <property type="project" value="UniProtKB-KW"/>
</dbReference>
<dbReference type="STRING" id="1450648.CLORY_07550"/>
<reference evidence="2 3" key="1">
    <citation type="submission" date="2017-03" db="EMBL/GenBank/DDBJ databases">
        <title>Genome sequence of Clostridium oryzae DSM 28571.</title>
        <authorList>
            <person name="Poehlein A."/>
            <person name="Daniel R."/>
        </authorList>
    </citation>
    <scope>NUCLEOTIDE SEQUENCE [LARGE SCALE GENOMIC DNA]</scope>
    <source>
        <strain evidence="2 3">DSM 28571</strain>
    </source>
</reference>
<feature type="domain" description="Methyltransferase" evidence="1">
    <location>
        <begin position="12"/>
        <end position="148"/>
    </location>
</feature>
<proteinExistence type="predicted"/>
<dbReference type="Proteomes" id="UP000190080">
    <property type="component" value="Unassembled WGS sequence"/>
</dbReference>
<dbReference type="InterPro" id="IPR029063">
    <property type="entry name" value="SAM-dependent_MTases_sf"/>
</dbReference>